<sequence length="85" mass="9762">MESGLWRFSRHPNYFGEILLWLSLFIFAIAVGIGFWWTCIGVLAMIAMFLGASIPMLDGRSEERRPAFADYRRRTSALIPLPPKK</sequence>
<dbReference type="AlphaFoldDB" id="A0A6J7MRB4"/>
<dbReference type="Pfam" id="PF06966">
    <property type="entry name" value="DUF1295"/>
    <property type="match status" value="1"/>
</dbReference>
<proteinExistence type="predicted"/>
<evidence type="ECO:0000256" key="1">
    <source>
        <dbReference type="SAM" id="Phobius"/>
    </source>
</evidence>
<dbReference type="PANTHER" id="PTHR32251">
    <property type="entry name" value="3-OXO-5-ALPHA-STEROID 4-DEHYDROGENASE"/>
    <property type="match status" value="1"/>
</dbReference>
<keyword evidence="1" id="KW-0812">Transmembrane</keyword>
<dbReference type="InterPro" id="IPR010721">
    <property type="entry name" value="UstE-like"/>
</dbReference>
<gene>
    <name evidence="2" type="ORF">UFOPK3974_00367</name>
</gene>
<dbReference type="PANTHER" id="PTHR32251:SF17">
    <property type="entry name" value="STEROID 5-ALPHA REDUCTASE C-TERMINAL DOMAIN-CONTAINING PROTEIN"/>
    <property type="match status" value="1"/>
</dbReference>
<organism evidence="2">
    <name type="scientific">freshwater metagenome</name>
    <dbReference type="NCBI Taxonomy" id="449393"/>
    <lineage>
        <taxon>unclassified sequences</taxon>
        <taxon>metagenomes</taxon>
        <taxon>ecological metagenomes</taxon>
    </lineage>
</organism>
<dbReference type="EMBL" id="CAFBOR010000031">
    <property type="protein sequence ID" value="CAB4981119.1"/>
    <property type="molecule type" value="Genomic_DNA"/>
</dbReference>
<accession>A0A6J7MRB4</accession>
<name>A0A6J7MRB4_9ZZZZ</name>
<dbReference type="Gene3D" id="1.20.120.1630">
    <property type="match status" value="1"/>
</dbReference>
<reference evidence="2" key="1">
    <citation type="submission" date="2020-05" db="EMBL/GenBank/DDBJ databases">
        <authorList>
            <person name="Chiriac C."/>
            <person name="Salcher M."/>
            <person name="Ghai R."/>
            <person name="Kavagutti S V."/>
        </authorList>
    </citation>
    <scope>NUCLEOTIDE SEQUENCE</scope>
</reference>
<dbReference type="GO" id="GO:0016020">
    <property type="term" value="C:membrane"/>
    <property type="evidence" value="ECO:0007669"/>
    <property type="project" value="TreeGrafter"/>
</dbReference>
<feature type="transmembrane region" description="Helical" evidence="1">
    <location>
        <begin position="20"/>
        <end position="50"/>
    </location>
</feature>
<protein>
    <submittedName>
        <fullName evidence="2">Unannotated protein</fullName>
    </submittedName>
</protein>
<evidence type="ECO:0000313" key="2">
    <source>
        <dbReference type="EMBL" id="CAB4981119.1"/>
    </source>
</evidence>
<keyword evidence="1" id="KW-1133">Transmembrane helix</keyword>
<dbReference type="PROSITE" id="PS50244">
    <property type="entry name" value="S5A_REDUCTASE"/>
    <property type="match status" value="1"/>
</dbReference>
<keyword evidence="1" id="KW-0472">Membrane</keyword>